<evidence type="ECO:0000256" key="2">
    <source>
        <dbReference type="ARBA" id="ARBA00022723"/>
    </source>
</evidence>
<comment type="caution">
    <text evidence="11">The sequence shown here is derived from an EMBL/GenBank/DDBJ whole genome shotgun (WGS) entry which is preliminary data.</text>
</comment>
<evidence type="ECO:0000256" key="9">
    <source>
        <dbReference type="ARBA" id="ARBA00023242"/>
    </source>
</evidence>
<evidence type="ECO:0000256" key="7">
    <source>
        <dbReference type="ARBA" id="ARBA00023125"/>
    </source>
</evidence>
<dbReference type="InterPro" id="IPR000210">
    <property type="entry name" value="BTB/POZ_dom"/>
</dbReference>
<proteinExistence type="predicted"/>
<reference evidence="11" key="1">
    <citation type="journal article" date="2023" name="IScience">
        <title>Live-bearing cockroach genome reveals convergent evolutionary mechanisms linked to viviparity in insects and beyond.</title>
        <authorList>
            <person name="Fouks B."/>
            <person name="Harrison M.C."/>
            <person name="Mikhailova A.A."/>
            <person name="Marchal E."/>
            <person name="English S."/>
            <person name="Carruthers M."/>
            <person name="Jennings E.C."/>
            <person name="Chiamaka E.L."/>
            <person name="Frigard R.A."/>
            <person name="Pippel M."/>
            <person name="Attardo G.M."/>
            <person name="Benoit J.B."/>
            <person name="Bornberg-Bauer E."/>
            <person name="Tobe S.S."/>
        </authorList>
    </citation>
    <scope>NUCLEOTIDE SEQUENCE</scope>
    <source>
        <strain evidence="11">Stay&amp;Tobe</strain>
    </source>
</reference>
<keyword evidence="6" id="KW-0805">Transcription regulation</keyword>
<keyword evidence="2" id="KW-0479">Metal-binding</keyword>
<protein>
    <recommendedName>
        <fullName evidence="10">BTB domain-containing protein</fullName>
    </recommendedName>
</protein>
<dbReference type="InterPro" id="IPR050457">
    <property type="entry name" value="ZnFinger_BTB_dom_contain"/>
</dbReference>
<dbReference type="SUPFAM" id="SSF54695">
    <property type="entry name" value="POZ domain"/>
    <property type="match status" value="1"/>
</dbReference>
<comment type="subcellular location">
    <subcellularLocation>
        <location evidence="1">Nucleus</location>
    </subcellularLocation>
</comment>
<dbReference type="GO" id="GO:0000978">
    <property type="term" value="F:RNA polymerase II cis-regulatory region sequence-specific DNA binding"/>
    <property type="evidence" value="ECO:0007669"/>
    <property type="project" value="TreeGrafter"/>
</dbReference>
<dbReference type="PANTHER" id="PTHR46105">
    <property type="entry name" value="AGAP004733-PA"/>
    <property type="match status" value="1"/>
</dbReference>
<dbReference type="GO" id="GO:0005634">
    <property type="term" value="C:nucleus"/>
    <property type="evidence" value="ECO:0007669"/>
    <property type="project" value="UniProtKB-SubCell"/>
</dbReference>
<evidence type="ECO:0000256" key="3">
    <source>
        <dbReference type="ARBA" id="ARBA00022737"/>
    </source>
</evidence>
<keyword evidence="12" id="KW-1185">Reference proteome</keyword>
<dbReference type="SMART" id="SM00225">
    <property type="entry name" value="BTB"/>
    <property type="match status" value="1"/>
</dbReference>
<accession>A0AAD8E4J6</accession>
<dbReference type="PROSITE" id="PS50097">
    <property type="entry name" value="BTB"/>
    <property type="match status" value="1"/>
</dbReference>
<dbReference type="Proteomes" id="UP001233999">
    <property type="component" value="Unassembled WGS sequence"/>
</dbReference>
<dbReference type="CDD" id="cd18306">
    <property type="entry name" value="BTB_POZ_NS1BP"/>
    <property type="match status" value="1"/>
</dbReference>
<dbReference type="Gene3D" id="3.30.710.10">
    <property type="entry name" value="Potassium Channel Kv1.1, Chain A"/>
    <property type="match status" value="1"/>
</dbReference>
<keyword evidence="5" id="KW-0862">Zinc</keyword>
<reference evidence="11" key="2">
    <citation type="submission" date="2023-05" db="EMBL/GenBank/DDBJ databases">
        <authorList>
            <person name="Fouks B."/>
        </authorList>
    </citation>
    <scope>NUCLEOTIDE SEQUENCE</scope>
    <source>
        <strain evidence="11">Stay&amp;Tobe</strain>
        <tissue evidence="11">Testes</tissue>
    </source>
</reference>
<dbReference type="InterPro" id="IPR011333">
    <property type="entry name" value="SKP1/BTB/POZ_sf"/>
</dbReference>
<keyword evidence="9" id="KW-0539">Nucleus</keyword>
<keyword evidence="7" id="KW-0238">DNA-binding</keyword>
<evidence type="ECO:0000313" key="11">
    <source>
        <dbReference type="EMBL" id="KAJ9576566.1"/>
    </source>
</evidence>
<keyword evidence="8" id="KW-0804">Transcription</keyword>
<evidence type="ECO:0000256" key="6">
    <source>
        <dbReference type="ARBA" id="ARBA00023015"/>
    </source>
</evidence>
<organism evidence="11 12">
    <name type="scientific">Diploptera punctata</name>
    <name type="common">Pacific beetle cockroach</name>
    <dbReference type="NCBI Taxonomy" id="6984"/>
    <lineage>
        <taxon>Eukaryota</taxon>
        <taxon>Metazoa</taxon>
        <taxon>Ecdysozoa</taxon>
        <taxon>Arthropoda</taxon>
        <taxon>Hexapoda</taxon>
        <taxon>Insecta</taxon>
        <taxon>Pterygota</taxon>
        <taxon>Neoptera</taxon>
        <taxon>Polyneoptera</taxon>
        <taxon>Dictyoptera</taxon>
        <taxon>Blattodea</taxon>
        <taxon>Blaberoidea</taxon>
        <taxon>Blaberidae</taxon>
        <taxon>Diplopterinae</taxon>
        <taxon>Diploptera</taxon>
    </lineage>
</organism>
<evidence type="ECO:0000256" key="4">
    <source>
        <dbReference type="ARBA" id="ARBA00022771"/>
    </source>
</evidence>
<evidence type="ECO:0000259" key="10">
    <source>
        <dbReference type="PROSITE" id="PS50097"/>
    </source>
</evidence>
<keyword evidence="3" id="KW-0677">Repeat</keyword>
<dbReference type="GO" id="GO:0000981">
    <property type="term" value="F:DNA-binding transcription factor activity, RNA polymerase II-specific"/>
    <property type="evidence" value="ECO:0007669"/>
    <property type="project" value="TreeGrafter"/>
</dbReference>
<name>A0AAD8E4J6_DIPPU</name>
<dbReference type="GO" id="GO:0008270">
    <property type="term" value="F:zinc ion binding"/>
    <property type="evidence" value="ECO:0007669"/>
    <property type="project" value="UniProtKB-KW"/>
</dbReference>
<evidence type="ECO:0000256" key="8">
    <source>
        <dbReference type="ARBA" id="ARBA00023163"/>
    </source>
</evidence>
<dbReference type="AlphaFoldDB" id="A0AAD8E4J6"/>
<evidence type="ECO:0000256" key="5">
    <source>
        <dbReference type="ARBA" id="ARBA00022833"/>
    </source>
</evidence>
<evidence type="ECO:0000313" key="12">
    <source>
        <dbReference type="Proteomes" id="UP001233999"/>
    </source>
</evidence>
<dbReference type="PANTHER" id="PTHR46105:SF5">
    <property type="entry name" value="ZINC FINGER AND BTB DOMAIN-CONTAINING PROTEIN 44 ISOFORM X1"/>
    <property type="match status" value="1"/>
</dbReference>
<keyword evidence="4" id="KW-0863">Zinc-finger</keyword>
<feature type="domain" description="BTB" evidence="10">
    <location>
        <begin position="76"/>
        <end position="149"/>
    </location>
</feature>
<evidence type="ECO:0000256" key="1">
    <source>
        <dbReference type="ARBA" id="ARBA00004123"/>
    </source>
</evidence>
<dbReference type="Pfam" id="PF00651">
    <property type="entry name" value="BTB"/>
    <property type="match status" value="1"/>
</dbReference>
<dbReference type="EMBL" id="JASPKZ010009669">
    <property type="protein sequence ID" value="KAJ9576566.1"/>
    <property type="molecule type" value="Genomic_DNA"/>
</dbReference>
<sequence length="178" mass="20240">MQSGSFFVKERRVTNMSMNYAQMKVFTLSLVGSDAMVEQLQQNEVASSGGLVFEDEQHSSRTMQSLNMMRKNKHFCDVILHVGNMEFHAHRAVLASASPHLFELFTADDETKGSQRENIITYKLNGGYDRLALEKLIHYAYTARLEVNNSQVKAVYLAACHLKMDRVVRECIVISSRT</sequence>
<gene>
    <name evidence="11" type="ORF">L9F63_025537</name>
</gene>